<dbReference type="InterPro" id="IPR029058">
    <property type="entry name" value="AB_hydrolase_fold"/>
</dbReference>
<proteinExistence type="predicted"/>
<dbReference type="SUPFAM" id="SSF53474">
    <property type="entry name" value="alpha/beta-Hydrolases"/>
    <property type="match status" value="1"/>
</dbReference>
<dbReference type="PANTHER" id="PTHR22538:SF1">
    <property type="entry name" value="VWFD DOMAIN-CONTAINING PROTEIN"/>
    <property type="match status" value="1"/>
</dbReference>
<keyword evidence="2" id="KW-1185">Reference proteome</keyword>
<reference evidence="2" key="1">
    <citation type="submission" date="2014-09" db="EMBL/GenBank/DDBJ databases">
        <authorList>
            <person name="Sharma Rahul"/>
            <person name="Thines Marco"/>
        </authorList>
    </citation>
    <scope>NUCLEOTIDE SEQUENCE [LARGE SCALE GENOMIC DNA]</scope>
</reference>
<protein>
    <submittedName>
        <fullName evidence="1">Uncharacterized protein</fullName>
    </submittedName>
</protein>
<dbReference type="EMBL" id="CCYD01000610">
    <property type="protein sequence ID" value="CEG41712.1"/>
    <property type="molecule type" value="Genomic_DNA"/>
</dbReference>
<organism evidence="1 2">
    <name type="scientific">Plasmopara halstedii</name>
    <name type="common">Downy mildew of sunflower</name>
    <dbReference type="NCBI Taxonomy" id="4781"/>
    <lineage>
        <taxon>Eukaryota</taxon>
        <taxon>Sar</taxon>
        <taxon>Stramenopiles</taxon>
        <taxon>Oomycota</taxon>
        <taxon>Peronosporomycetes</taxon>
        <taxon>Peronosporales</taxon>
        <taxon>Peronosporaceae</taxon>
        <taxon>Plasmopara</taxon>
    </lineage>
</organism>
<accession>A0A0P1AL62</accession>
<dbReference type="AlphaFoldDB" id="A0A0P1AL62"/>
<dbReference type="RefSeq" id="XP_024578081.1">
    <property type="nucleotide sequence ID" value="XM_024727511.1"/>
</dbReference>
<evidence type="ECO:0000313" key="2">
    <source>
        <dbReference type="Proteomes" id="UP000054928"/>
    </source>
</evidence>
<name>A0A0P1AL62_PLAHL</name>
<dbReference type="GeneID" id="36407098"/>
<dbReference type="Proteomes" id="UP000054928">
    <property type="component" value="Unassembled WGS sequence"/>
</dbReference>
<sequence>MRSVIEWGHRNLRAEGFFDDAWDFVTDESCGCKGVRRACVFVAGLASFDDYGLTAHDPENYFGSEIGDHSPCCTSRQYITLATKLNSWNDMVFQQRLIDLLVQVSNTSDAATGTIRDTIFVGHSMGNLILAGAIARGLAIFDQSSAWVAASAPMEGSMGSNYIQEWCNGDYNAVVDKIIDLLGNCPTNAGELSLAYKGSNLSSQALNDAYIAAQNAYATNVTAVMCSNSYLGLVTVKSAIYALAGQLLPHHSSENDGIVEYSSCAMGLPLDSFDKTYESMRYRTGLNHVDTSFRNGDGVFGDKKKPLKWFECLL</sequence>
<dbReference type="Gene3D" id="3.40.50.1820">
    <property type="entry name" value="alpha/beta hydrolase"/>
    <property type="match status" value="1"/>
</dbReference>
<dbReference type="PANTHER" id="PTHR22538">
    <property type="entry name" value="CILIA- AND FLAGELLA-ASSOCIATED PROTEIN 74"/>
    <property type="match status" value="1"/>
</dbReference>
<evidence type="ECO:0000313" key="1">
    <source>
        <dbReference type="EMBL" id="CEG41712.1"/>
    </source>
</evidence>
<dbReference type="OrthoDB" id="155064at2759"/>